<protein>
    <submittedName>
        <fullName evidence="6">Twin-arginine translocase subunit TatC</fullName>
    </submittedName>
</protein>
<evidence type="ECO:0000313" key="6">
    <source>
        <dbReference type="EMBL" id="MFC7056922.1"/>
    </source>
</evidence>
<keyword evidence="4 5" id="KW-0472">Membrane</keyword>
<evidence type="ECO:0000256" key="2">
    <source>
        <dbReference type="ARBA" id="ARBA00022692"/>
    </source>
</evidence>
<reference evidence="6 7" key="1">
    <citation type="journal article" date="2019" name="Int. J. Syst. Evol. Microbiol.">
        <title>The Global Catalogue of Microorganisms (GCM) 10K type strain sequencing project: providing services to taxonomists for standard genome sequencing and annotation.</title>
        <authorList>
            <consortium name="The Broad Institute Genomics Platform"/>
            <consortium name="The Broad Institute Genome Sequencing Center for Infectious Disease"/>
            <person name="Wu L."/>
            <person name="Ma J."/>
        </authorList>
    </citation>
    <scope>NUCLEOTIDE SEQUENCE [LARGE SCALE GENOMIC DNA]</scope>
    <source>
        <strain evidence="6 7">JCM 30072</strain>
    </source>
</reference>
<keyword evidence="3 5" id="KW-1133">Transmembrane helix</keyword>
<accession>A0ABD5VVW1</accession>
<dbReference type="EMBL" id="JBHSZI010000001">
    <property type="protein sequence ID" value="MFC7056922.1"/>
    <property type="molecule type" value="Genomic_DNA"/>
</dbReference>
<name>A0ABD5VVW1_9EURY</name>
<dbReference type="InterPro" id="IPR002033">
    <property type="entry name" value="TatC"/>
</dbReference>
<sequence length="249" mass="27998">MSGALPENTARSLANGRAAVGSMLSTAQTHLKKVFLVFVTFMMLTIWALRAFVWDQLKRDLVYQRMDVGTEEATEIIVTTPFDVILLQVKIGVVVGALLSVPVLVYFSRDALRARGYWPSGEVPRWKVWSFVTIIFLLILLGVSYAYFLFFPIMFDFLAANAVQAGFKPTWSIVLWTEFIFFLSLSFGIAAQLPLFMSVTARSGIIPYETYREKWRYAVVGIFVFGAVFSPLTPSHRLCGGPARLAVFH</sequence>
<feature type="transmembrane region" description="Helical" evidence="5">
    <location>
        <begin position="128"/>
        <end position="153"/>
    </location>
</feature>
<evidence type="ECO:0000256" key="3">
    <source>
        <dbReference type="ARBA" id="ARBA00022989"/>
    </source>
</evidence>
<dbReference type="Pfam" id="PF00902">
    <property type="entry name" value="TatC"/>
    <property type="match status" value="1"/>
</dbReference>
<organism evidence="6 7">
    <name type="scientific">Halovenus salina</name>
    <dbReference type="NCBI Taxonomy" id="1510225"/>
    <lineage>
        <taxon>Archaea</taxon>
        <taxon>Methanobacteriati</taxon>
        <taxon>Methanobacteriota</taxon>
        <taxon>Stenosarchaea group</taxon>
        <taxon>Halobacteria</taxon>
        <taxon>Halobacteriales</taxon>
        <taxon>Haloarculaceae</taxon>
        <taxon>Halovenus</taxon>
    </lineage>
</organism>
<dbReference type="Proteomes" id="UP001596445">
    <property type="component" value="Unassembled WGS sequence"/>
</dbReference>
<dbReference type="PANTHER" id="PTHR30371:SF0">
    <property type="entry name" value="SEC-INDEPENDENT PROTEIN TRANSLOCASE PROTEIN TATC, CHLOROPLASTIC-RELATED"/>
    <property type="match status" value="1"/>
</dbReference>
<feature type="transmembrane region" description="Helical" evidence="5">
    <location>
        <begin position="85"/>
        <end position="107"/>
    </location>
</feature>
<evidence type="ECO:0000313" key="7">
    <source>
        <dbReference type="Proteomes" id="UP001596445"/>
    </source>
</evidence>
<comment type="subcellular location">
    <subcellularLocation>
        <location evidence="1">Membrane</location>
        <topology evidence="1">Multi-pass membrane protein</topology>
    </subcellularLocation>
</comment>
<gene>
    <name evidence="6" type="ORF">ACFQQG_00435</name>
</gene>
<feature type="transmembrane region" description="Helical" evidence="5">
    <location>
        <begin position="215"/>
        <end position="232"/>
    </location>
</feature>
<proteinExistence type="predicted"/>
<evidence type="ECO:0000256" key="5">
    <source>
        <dbReference type="SAM" id="Phobius"/>
    </source>
</evidence>
<evidence type="ECO:0000256" key="4">
    <source>
        <dbReference type="ARBA" id="ARBA00023136"/>
    </source>
</evidence>
<dbReference type="AlphaFoldDB" id="A0ABD5VVW1"/>
<dbReference type="GO" id="GO:0016020">
    <property type="term" value="C:membrane"/>
    <property type="evidence" value="ECO:0007669"/>
    <property type="project" value="UniProtKB-SubCell"/>
</dbReference>
<dbReference type="PRINTS" id="PR01840">
    <property type="entry name" value="TATCFAMILY"/>
</dbReference>
<keyword evidence="2 5" id="KW-0812">Transmembrane</keyword>
<dbReference type="PANTHER" id="PTHR30371">
    <property type="entry name" value="SEC-INDEPENDENT PROTEIN TRANSLOCASE PROTEIN TATC"/>
    <property type="match status" value="1"/>
</dbReference>
<keyword evidence="7" id="KW-1185">Reference proteome</keyword>
<comment type="caution">
    <text evidence="6">The sequence shown here is derived from an EMBL/GenBank/DDBJ whole genome shotgun (WGS) entry which is preliminary data.</text>
</comment>
<feature type="transmembrane region" description="Helical" evidence="5">
    <location>
        <begin position="34"/>
        <end position="53"/>
    </location>
</feature>
<dbReference type="RefSeq" id="WP_382183625.1">
    <property type="nucleotide sequence ID" value="NZ_JBHSZI010000001.1"/>
</dbReference>
<evidence type="ECO:0000256" key="1">
    <source>
        <dbReference type="ARBA" id="ARBA00004141"/>
    </source>
</evidence>
<feature type="transmembrane region" description="Helical" evidence="5">
    <location>
        <begin position="173"/>
        <end position="195"/>
    </location>
</feature>